<dbReference type="CDD" id="cd00082">
    <property type="entry name" value="HisKA"/>
    <property type="match status" value="1"/>
</dbReference>
<dbReference type="SUPFAM" id="SSF55874">
    <property type="entry name" value="ATPase domain of HSP90 chaperone/DNA topoisomerase II/histidine kinase"/>
    <property type="match status" value="1"/>
</dbReference>
<feature type="domain" description="PAC" evidence="15">
    <location>
        <begin position="376"/>
        <end position="428"/>
    </location>
</feature>
<organism evidence="16 17">
    <name type="scientific">Erythrobacter aureus</name>
    <dbReference type="NCBI Taxonomy" id="2182384"/>
    <lineage>
        <taxon>Bacteria</taxon>
        <taxon>Pseudomonadati</taxon>
        <taxon>Pseudomonadota</taxon>
        <taxon>Alphaproteobacteria</taxon>
        <taxon>Sphingomonadales</taxon>
        <taxon>Erythrobacteraceae</taxon>
        <taxon>Erythrobacter/Porphyrobacter group</taxon>
        <taxon>Erythrobacter</taxon>
    </lineage>
</organism>
<feature type="coiled-coil region" evidence="10">
    <location>
        <begin position="278"/>
        <end position="305"/>
    </location>
</feature>
<evidence type="ECO:0000313" key="17">
    <source>
        <dbReference type="Proteomes" id="UP000254508"/>
    </source>
</evidence>
<evidence type="ECO:0000259" key="12">
    <source>
        <dbReference type="PROSITE" id="PS50109"/>
    </source>
</evidence>
<dbReference type="RefSeq" id="WP_115417572.1">
    <property type="nucleotide sequence ID" value="NZ_CP031357.1"/>
</dbReference>
<dbReference type="InterPro" id="IPR013655">
    <property type="entry name" value="PAS_fold_3"/>
</dbReference>
<dbReference type="PROSITE" id="PS50113">
    <property type="entry name" value="PAC"/>
    <property type="match status" value="1"/>
</dbReference>
<feature type="transmembrane region" description="Helical" evidence="11">
    <location>
        <begin position="111"/>
        <end position="134"/>
    </location>
</feature>
<comment type="catalytic activity">
    <reaction evidence="1">
        <text>ATP + protein L-histidine = ADP + protein N-phospho-L-histidine.</text>
        <dbReference type="EC" id="2.7.13.3"/>
    </reaction>
</comment>
<dbReference type="SUPFAM" id="SSF55785">
    <property type="entry name" value="PYP-like sensor domain (PAS domain)"/>
    <property type="match status" value="1"/>
</dbReference>
<dbReference type="KEGG" id="err:DVR09_13975"/>
<keyword evidence="7" id="KW-0067">ATP-binding</keyword>
<reference evidence="17" key="1">
    <citation type="submission" date="2018-07" db="EMBL/GenBank/DDBJ databases">
        <title>Genome sequence of Erythrobacter strain YH-07, an antagonistic bacterium isolated from Yellow Sea.</title>
        <authorList>
            <person name="Tang T."/>
            <person name="Liu Q."/>
            <person name="Sun X."/>
        </authorList>
    </citation>
    <scope>NUCLEOTIDE SEQUENCE [LARGE SCALE GENOMIC DNA]</scope>
    <source>
        <strain evidence="17">YH-07</strain>
    </source>
</reference>
<dbReference type="OrthoDB" id="9796100at2"/>
<feature type="domain" description="Histidine kinase" evidence="12">
    <location>
        <begin position="441"/>
        <end position="665"/>
    </location>
</feature>
<dbReference type="Proteomes" id="UP000254508">
    <property type="component" value="Chromosome"/>
</dbReference>
<proteinExistence type="predicted"/>
<dbReference type="Gene3D" id="1.10.287.130">
    <property type="match status" value="1"/>
</dbReference>
<sequence length="805" mass="88358">MADAGDTFTAATRTDAIVRERRGALAIGCVVSALTMGLLQPFVYAASLLLVEAFTPGKLLKALEGPLLIYIFTASCALTYIAYSNSRRIEDAISGADRIERPDISRRARTVLILAMGHSVLWPVLLLSALGVPLPHSFNSAGSHVVGSWALVFISPVVQISLFYTFYDRLIFKLSADLVTIRPVTLRSRLMVYMVIIPGALVVSLVLYMNGVEHSGPAIGAEAALLVLLICGANYCSIYQNFRKTLDNVSQFVAHELTREKTIHEPVLPSTPFAFVEIAKILSELDRLREDNADFIARLQASEARLNEAQSLERLATWEAHSDGSLIWSEQAYELSGVAPSEFGGTVEFFFDMIHPDDRARVERTYAEALAEGKRYDTTHRLIRPDGKEVVLRQRAIFKKDAEGRPQSAVGICQDITQLVKLEQELRQTQKMEAIGQLTGGIAHDFNNILAIILGNLEVLRDFEKIDASQRELVDDAIGAAMEAVDLTRSMLAFARKAPLQPEIFDLNEVVDETRKWSARILPENIEIKAVLESDLWPVETDVGSTRSALINLILNARDAMPHGGTLTIETANIVLDEACVSETREDLQPGRYVVLSVIDDGVGIETGLLEEIFSPFFTIKAAGKGSGLGLSMVHGFMKQSGGAVRVSTELGRGSTFRLYFHAKDAAQLALREDNEAWQGKVSQARILVVEDNSAVRDTVIRTLERSGYDVTATANGDAALDAYRQRRPGFDLILTDVVMPGRLQGPDLAKEIRALDPEARIIFMSGYASQTNVDEHGLAIGQRRLTKPIRRADLIDAIEGALGG</sequence>
<dbReference type="InterPro" id="IPR003594">
    <property type="entry name" value="HATPase_dom"/>
</dbReference>
<dbReference type="CDD" id="cd17546">
    <property type="entry name" value="REC_hyHK_CKI1_RcsC-like"/>
    <property type="match status" value="1"/>
</dbReference>
<dbReference type="Pfam" id="PF08447">
    <property type="entry name" value="PAS_3"/>
    <property type="match status" value="1"/>
</dbReference>
<evidence type="ECO:0000256" key="3">
    <source>
        <dbReference type="ARBA" id="ARBA00022553"/>
    </source>
</evidence>
<evidence type="ECO:0000256" key="8">
    <source>
        <dbReference type="ARBA" id="ARBA00023012"/>
    </source>
</evidence>
<keyword evidence="4" id="KW-0808">Transferase</keyword>
<evidence type="ECO:0000256" key="7">
    <source>
        <dbReference type="ARBA" id="ARBA00022840"/>
    </source>
</evidence>
<evidence type="ECO:0000256" key="4">
    <source>
        <dbReference type="ARBA" id="ARBA00022679"/>
    </source>
</evidence>
<evidence type="ECO:0000256" key="11">
    <source>
        <dbReference type="SAM" id="Phobius"/>
    </source>
</evidence>
<feature type="transmembrane region" description="Helical" evidence="11">
    <location>
        <begin position="190"/>
        <end position="209"/>
    </location>
</feature>
<dbReference type="Pfam" id="PF00512">
    <property type="entry name" value="HisKA"/>
    <property type="match status" value="1"/>
</dbReference>
<keyword evidence="11" id="KW-1133">Transmembrane helix</keyword>
<dbReference type="InterPro" id="IPR001789">
    <property type="entry name" value="Sig_transdc_resp-reg_receiver"/>
</dbReference>
<dbReference type="CDD" id="cd00130">
    <property type="entry name" value="PAS"/>
    <property type="match status" value="1"/>
</dbReference>
<dbReference type="Pfam" id="PF02518">
    <property type="entry name" value="HATPase_c"/>
    <property type="match status" value="1"/>
</dbReference>
<dbReference type="SMART" id="SM00387">
    <property type="entry name" value="HATPase_c"/>
    <property type="match status" value="1"/>
</dbReference>
<dbReference type="PANTHER" id="PTHR43065:SF46">
    <property type="entry name" value="C4-DICARBOXYLATE TRANSPORT SENSOR PROTEIN DCTB"/>
    <property type="match status" value="1"/>
</dbReference>
<feature type="transmembrane region" description="Helical" evidence="11">
    <location>
        <begin position="67"/>
        <end position="83"/>
    </location>
</feature>
<evidence type="ECO:0000313" key="16">
    <source>
        <dbReference type="EMBL" id="AXK43272.1"/>
    </source>
</evidence>
<dbReference type="EMBL" id="CP031357">
    <property type="protein sequence ID" value="AXK43272.1"/>
    <property type="molecule type" value="Genomic_DNA"/>
</dbReference>
<accession>A0A345YH70</accession>
<dbReference type="InterPro" id="IPR000014">
    <property type="entry name" value="PAS"/>
</dbReference>
<dbReference type="InterPro" id="IPR036890">
    <property type="entry name" value="HATPase_C_sf"/>
</dbReference>
<dbReference type="SMART" id="SM00388">
    <property type="entry name" value="HisKA"/>
    <property type="match status" value="1"/>
</dbReference>
<dbReference type="Pfam" id="PF00072">
    <property type="entry name" value="Response_reg"/>
    <property type="match status" value="1"/>
</dbReference>
<dbReference type="NCBIfam" id="TIGR00229">
    <property type="entry name" value="sensory_box"/>
    <property type="match status" value="1"/>
</dbReference>
<feature type="domain" description="PAS" evidence="14">
    <location>
        <begin position="328"/>
        <end position="373"/>
    </location>
</feature>
<feature type="domain" description="Response regulatory" evidence="13">
    <location>
        <begin position="686"/>
        <end position="803"/>
    </location>
</feature>
<dbReference type="AlphaFoldDB" id="A0A345YH70"/>
<gene>
    <name evidence="16" type="ORF">DVR09_13975</name>
</gene>
<feature type="modified residue" description="4-aspartylphosphate" evidence="9">
    <location>
        <position position="737"/>
    </location>
</feature>
<keyword evidence="11" id="KW-0812">Transmembrane</keyword>
<dbReference type="Gene3D" id="2.10.70.100">
    <property type="match status" value="1"/>
</dbReference>
<dbReference type="InterPro" id="IPR004358">
    <property type="entry name" value="Sig_transdc_His_kin-like_C"/>
</dbReference>
<keyword evidence="8" id="KW-0902">Two-component regulatory system</keyword>
<protein>
    <recommendedName>
        <fullName evidence="2">histidine kinase</fullName>
        <ecNumber evidence="2">2.7.13.3</ecNumber>
    </recommendedName>
</protein>
<evidence type="ECO:0000256" key="10">
    <source>
        <dbReference type="SAM" id="Coils"/>
    </source>
</evidence>
<evidence type="ECO:0000259" key="15">
    <source>
        <dbReference type="PROSITE" id="PS50113"/>
    </source>
</evidence>
<feature type="transmembrane region" description="Helical" evidence="11">
    <location>
        <begin position="146"/>
        <end position="167"/>
    </location>
</feature>
<dbReference type="PROSITE" id="PS50110">
    <property type="entry name" value="RESPONSE_REGULATORY"/>
    <property type="match status" value="1"/>
</dbReference>
<keyword evidence="6" id="KW-0418">Kinase</keyword>
<dbReference type="SUPFAM" id="SSF52172">
    <property type="entry name" value="CheY-like"/>
    <property type="match status" value="1"/>
</dbReference>
<dbReference type="GO" id="GO:0000155">
    <property type="term" value="F:phosphorelay sensor kinase activity"/>
    <property type="evidence" value="ECO:0007669"/>
    <property type="project" value="InterPro"/>
</dbReference>
<dbReference type="Gene3D" id="3.40.50.2300">
    <property type="match status" value="1"/>
</dbReference>
<feature type="transmembrane region" description="Helical" evidence="11">
    <location>
        <begin position="23"/>
        <end position="47"/>
    </location>
</feature>
<evidence type="ECO:0000256" key="6">
    <source>
        <dbReference type="ARBA" id="ARBA00022777"/>
    </source>
</evidence>
<evidence type="ECO:0000256" key="5">
    <source>
        <dbReference type="ARBA" id="ARBA00022741"/>
    </source>
</evidence>
<dbReference type="InterPro" id="IPR011006">
    <property type="entry name" value="CheY-like_superfamily"/>
</dbReference>
<keyword evidence="5" id="KW-0547">Nucleotide-binding</keyword>
<keyword evidence="10" id="KW-0175">Coiled coil</keyword>
<dbReference type="InterPro" id="IPR035965">
    <property type="entry name" value="PAS-like_dom_sf"/>
</dbReference>
<dbReference type="PRINTS" id="PR00344">
    <property type="entry name" value="BCTRLSENSOR"/>
</dbReference>
<evidence type="ECO:0000259" key="14">
    <source>
        <dbReference type="PROSITE" id="PS50112"/>
    </source>
</evidence>
<dbReference type="GO" id="GO:0005524">
    <property type="term" value="F:ATP binding"/>
    <property type="evidence" value="ECO:0007669"/>
    <property type="project" value="UniProtKB-KW"/>
</dbReference>
<dbReference type="PANTHER" id="PTHR43065">
    <property type="entry name" value="SENSOR HISTIDINE KINASE"/>
    <property type="match status" value="1"/>
</dbReference>
<dbReference type="EC" id="2.7.13.3" evidence="2"/>
<dbReference type="SUPFAM" id="SSF47384">
    <property type="entry name" value="Homodimeric domain of signal transducing histidine kinase"/>
    <property type="match status" value="1"/>
</dbReference>
<dbReference type="SMART" id="SM00448">
    <property type="entry name" value="REC"/>
    <property type="match status" value="1"/>
</dbReference>
<dbReference type="InterPro" id="IPR003661">
    <property type="entry name" value="HisK_dim/P_dom"/>
</dbReference>
<keyword evidence="11" id="KW-0472">Membrane</keyword>
<dbReference type="InterPro" id="IPR000700">
    <property type="entry name" value="PAS-assoc_C"/>
</dbReference>
<evidence type="ECO:0000256" key="9">
    <source>
        <dbReference type="PROSITE-ProRule" id="PRU00169"/>
    </source>
</evidence>
<dbReference type="InterPro" id="IPR005467">
    <property type="entry name" value="His_kinase_dom"/>
</dbReference>
<evidence type="ECO:0000256" key="1">
    <source>
        <dbReference type="ARBA" id="ARBA00000085"/>
    </source>
</evidence>
<dbReference type="Gene3D" id="3.30.565.10">
    <property type="entry name" value="Histidine kinase-like ATPase, C-terminal domain"/>
    <property type="match status" value="1"/>
</dbReference>
<name>A0A345YH70_9SPHN</name>
<dbReference type="PROSITE" id="PS50112">
    <property type="entry name" value="PAS"/>
    <property type="match status" value="1"/>
</dbReference>
<dbReference type="InterPro" id="IPR036097">
    <property type="entry name" value="HisK_dim/P_sf"/>
</dbReference>
<dbReference type="PROSITE" id="PS50109">
    <property type="entry name" value="HIS_KIN"/>
    <property type="match status" value="1"/>
</dbReference>
<evidence type="ECO:0000259" key="13">
    <source>
        <dbReference type="PROSITE" id="PS50110"/>
    </source>
</evidence>
<keyword evidence="3 9" id="KW-0597">Phosphoprotein</keyword>
<dbReference type="Gene3D" id="3.30.450.20">
    <property type="entry name" value="PAS domain"/>
    <property type="match status" value="1"/>
</dbReference>
<evidence type="ECO:0000256" key="2">
    <source>
        <dbReference type="ARBA" id="ARBA00012438"/>
    </source>
</evidence>
<keyword evidence="17" id="KW-1185">Reference proteome</keyword>